<name>A0A2I0K5U9_PUNGR</name>
<dbReference type="EMBL" id="PGOL01000907">
    <property type="protein sequence ID" value="PKI63076.1"/>
    <property type="molecule type" value="Genomic_DNA"/>
</dbReference>
<gene>
    <name evidence="2" type="ORF">CRG98_016527</name>
</gene>
<dbReference type="AlphaFoldDB" id="A0A2I0K5U9"/>
<accession>A0A2I0K5U9</accession>
<dbReference type="InterPro" id="IPR013103">
    <property type="entry name" value="RVT_2"/>
</dbReference>
<feature type="domain" description="Reverse transcriptase Ty1/copia-type" evidence="1">
    <location>
        <begin position="11"/>
        <end position="94"/>
    </location>
</feature>
<proteinExistence type="predicted"/>
<keyword evidence="3" id="KW-1185">Reference proteome</keyword>
<dbReference type="Pfam" id="PF07727">
    <property type="entry name" value="RVT_2"/>
    <property type="match status" value="1"/>
</dbReference>
<dbReference type="STRING" id="22663.A0A2I0K5U9"/>
<evidence type="ECO:0000313" key="3">
    <source>
        <dbReference type="Proteomes" id="UP000233551"/>
    </source>
</evidence>
<evidence type="ECO:0000313" key="2">
    <source>
        <dbReference type="EMBL" id="PKI63076.1"/>
    </source>
</evidence>
<comment type="caution">
    <text evidence="2">The sequence shown here is derived from an EMBL/GenBank/DDBJ whole genome shotgun (WGS) entry which is preliminary data.</text>
</comment>
<dbReference type="Proteomes" id="UP000233551">
    <property type="component" value="Unassembled WGS sequence"/>
</dbReference>
<protein>
    <recommendedName>
        <fullName evidence="1">Reverse transcriptase Ty1/copia-type domain-containing protein</fullName>
    </recommendedName>
</protein>
<organism evidence="2 3">
    <name type="scientific">Punica granatum</name>
    <name type="common">Pomegranate</name>
    <dbReference type="NCBI Taxonomy" id="22663"/>
    <lineage>
        <taxon>Eukaryota</taxon>
        <taxon>Viridiplantae</taxon>
        <taxon>Streptophyta</taxon>
        <taxon>Embryophyta</taxon>
        <taxon>Tracheophyta</taxon>
        <taxon>Spermatophyta</taxon>
        <taxon>Magnoliopsida</taxon>
        <taxon>eudicotyledons</taxon>
        <taxon>Gunneridae</taxon>
        <taxon>Pentapetalae</taxon>
        <taxon>rosids</taxon>
        <taxon>malvids</taxon>
        <taxon>Myrtales</taxon>
        <taxon>Lythraceae</taxon>
        <taxon>Punica</taxon>
    </lineage>
</organism>
<sequence>MKDELDSMAKNEVWDLVELPERAIAIGCKWAKLVTKGFTQMEGIDYHETFFPVSKKDLLRIIMALVAHMDLELHRMDVKTAFLIRDLDEEVYMK</sequence>
<evidence type="ECO:0000259" key="1">
    <source>
        <dbReference type="Pfam" id="PF07727"/>
    </source>
</evidence>
<reference evidence="2 3" key="1">
    <citation type="submission" date="2017-11" db="EMBL/GenBank/DDBJ databases">
        <title>De-novo sequencing of pomegranate (Punica granatum L.) genome.</title>
        <authorList>
            <person name="Akparov Z."/>
            <person name="Amiraslanov A."/>
            <person name="Hajiyeva S."/>
            <person name="Abbasov M."/>
            <person name="Kaur K."/>
            <person name="Hamwieh A."/>
            <person name="Solovyev V."/>
            <person name="Salamov A."/>
            <person name="Braich B."/>
            <person name="Kosarev P."/>
            <person name="Mahmoud A."/>
            <person name="Hajiyev E."/>
            <person name="Babayeva S."/>
            <person name="Izzatullayeva V."/>
            <person name="Mammadov A."/>
            <person name="Mammadov A."/>
            <person name="Sharifova S."/>
            <person name="Ojaghi J."/>
            <person name="Eynullazada K."/>
            <person name="Bayramov B."/>
            <person name="Abdulazimova A."/>
            <person name="Shahmuradov I."/>
        </authorList>
    </citation>
    <scope>NUCLEOTIDE SEQUENCE [LARGE SCALE GENOMIC DNA]</scope>
    <source>
        <strain evidence="3">cv. AG2017</strain>
        <tissue evidence="2">Leaf</tissue>
    </source>
</reference>